<feature type="domain" description="Carbohydrate kinase FGGY N-terminal" evidence="5">
    <location>
        <begin position="7"/>
        <end position="253"/>
    </location>
</feature>
<evidence type="ECO:0000256" key="2">
    <source>
        <dbReference type="ARBA" id="ARBA00022679"/>
    </source>
</evidence>
<dbReference type="AlphaFoldDB" id="A0A7G9GC43"/>
<keyword evidence="3 4" id="KW-0418">Kinase</keyword>
<evidence type="ECO:0000313" key="7">
    <source>
        <dbReference type="EMBL" id="QNM08375.1"/>
    </source>
</evidence>
<feature type="domain" description="Carbohydrate kinase FGGY C-terminal" evidence="6">
    <location>
        <begin position="294"/>
        <end position="447"/>
    </location>
</feature>
<dbReference type="PIRSF" id="PIRSF000538">
    <property type="entry name" value="GlpK"/>
    <property type="match status" value="1"/>
</dbReference>
<evidence type="ECO:0000256" key="4">
    <source>
        <dbReference type="RuleBase" id="RU003733"/>
    </source>
</evidence>
<dbReference type="Pfam" id="PF00370">
    <property type="entry name" value="FGGY_N"/>
    <property type="match status" value="1"/>
</dbReference>
<proteinExistence type="inferred from homology"/>
<dbReference type="InterPro" id="IPR043129">
    <property type="entry name" value="ATPase_NBD"/>
</dbReference>
<dbReference type="InterPro" id="IPR018484">
    <property type="entry name" value="FGGY_N"/>
</dbReference>
<dbReference type="Proteomes" id="UP000515860">
    <property type="component" value="Chromosome"/>
</dbReference>
<dbReference type="EMBL" id="CP060635">
    <property type="protein sequence ID" value="QNM08375.1"/>
    <property type="molecule type" value="Genomic_DNA"/>
</dbReference>
<name>A0A7G9GC43_9FIRM</name>
<dbReference type="InterPro" id="IPR000577">
    <property type="entry name" value="Carb_kinase_FGGY"/>
</dbReference>
<dbReference type="RefSeq" id="WP_249328728.1">
    <property type="nucleotide sequence ID" value="NZ_CP060635.1"/>
</dbReference>
<dbReference type="GO" id="GO:0016301">
    <property type="term" value="F:kinase activity"/>
    <property type="evidence" value="ECO:0007669"/>
    <property type="project" value="UniProtKB-KW"/>
</dbReference>
<accession>A0A7G9GC43</accession>
<comment type="similarity">
    <text evidence="1 4">Belongs to the FGGY kinase family.</text>
</comment>
<sequence length="505" mass="55399">MKTEKKYILSLDLGTQGTKAALLDLDGNVITCGFSENLFSESDGGEITLSAEKLLAGVLASTKAVLEGRPDAAAGIAAVGVVGMMAGIVGIGDGWEALTPYDSGLDKRCETAIRRMQQMGENKVIELCGSPIIVAQGAKMYWWKMNHPEVFARVKKFVPASTYVCGCMAGLKAEDAYIDYTHIHLTCFADVEHNVWSGELLKLFDFPEEKLPKIVAPYDVIGCVTREWADSSGLREGTPIVAGCGDTAASSLGAGLVRKNMVLDVAGTASVLTACVSEYRPDTEKKILICPRSIIPGLWTPFGFVLGGETMSWYFDQINYDGSYSFGELARAAAGVENEGLFFLPYFAGRICPSEAGFSGHWLGLKFYHGREHMFKSIMESIAYEYKFYLQRIHELFPELEIREVLTGAGGARSQEFTQVKADVLGMPFVPLKQKDTSHKAAAIIAGYGVGIYSDMSEMALKMSKKYYGDRVFPEGQKTERYSAQYGKYLDIVGYMSELHRKFVL</sequence>
<keyword evidence="8" id="KW-1185">Reference proteome</keyword>
<evidence type="ECO:0000256" key="3">
    <source>
        <dbReference type="ARBA" id="ARBA00022777"/>
    </source>
</evidence>
<dbReference type="InterPro" id="IPR018483">
    <property type="entry name" value="Carb_kinase_FGGY_CS"/>
</dbReference>
<dbReference type="SUPFAM" id="SSF53067">
    <property type="entry name" value="Actin-like ATPase domain"/>
    <property type="match status" value="2"/>
</dbReference>
<dbReference type="GO" id="GO:0005975">
    <property type="term" value="P:carbohydrate metabolic process"/>
    <property type="evidence" value="ECO:0007669"/>
    <property type="project" value="InterPro"/>
</dbReference>
<dbReference type="CDD" id="cd00366">
    <property type="entry name" value="ASKHA_NBD_FGGY"/>
    <property type="match status" value="1"/>
</dbReference>
<organism evidence="7 8">
    <name type="scientific">Wansuia hejianensis</name>
    <dbReference type="NCBI Taxonomy" id="2763667"/>
    <lineage>
        <taxon>Bacteria</taxon>
        <taxon>Bacillati</taxon>
        <taxon>Bacillota</taxon>
        <taxon>Clostridia</taxon>
        <taxon>Lachnospirales</taxon>
        <taxon>Lachnospiraceae</taxon>
        <taxon>Wansuia</taxon>
    </lineage>
</organism>
<dbReference type="GO" id="GO:0016773">
    <property type="term" value="F:phosphotransferase activity, alcohol group as acceptor"/>
    <property type="evidence" value="ECO:0007669"/>
    <property type="project" value="InterPro"/>
</dbReference>
<keyword evidence="2 4" id="KW-0808">Transferase</keyword>
<evidence type="ECO:0000259" key="6">
    <source>
        <dbReference type="Pfam" id="PF02782"/>
    </source>
</evidence>
<evidence type="ECO:0000256" key="1">
    <source>
        <dbReference type="ARBA" id="ARBA00009156"/>
    </source>
</evidence>
<evidence type="ECO:0008006" key="9">
    <source>
        <dbReference type="Google" id="ProtNLM"/>
    </source>
</evidence>
<dbReference type="InterPro" id="IPR018485">
    <property type="entry name" value="FGGY_C"/>
</dbReference>
<protein>
    <recommendedName>
        <fullName evidence="9">Xylulokinase</fullName>
    </recommendedName>
</protein>
<evidence type="ECO:0000313" key="8">
    <source>
        <dbReference type="Proteomes" id="UP000515860"/>
    </source>
</evidence>
<gene>
    <name evidence="7" type="ORF">H9Q79_16080</name>
</gene>
<dbReference type="PROSITE" id="PS00445">
    <property type="entry name" value="FGGY_KINASES_2"/>
    <property type="match status" value="1"/>
</dbReference>
<evidence type="ECO:0000259" key="5">
    <source>
        <dbReference type="Pfam" id="PF00370"/>
    </source>
</evidence>
<dbReference type="Gene3D" id="3.30.420.40">
    <property type="match status" value="2"/>
</dbReference>
<dbReference type="PANTHER" id="PTHR43095:SF5">
    <property type="entry name" value="XYLULOSE KINASE"/>
    <property type="match status" value="1"/>
</dbReference>
<dbReference type="InterPro" id="IPR050406">
    <property type="entry name" value="FGGY_Carb_Kinase"/>
</dbReference>
<dbReference type="KEGG" id="whj:H9Q79_16080"/>
<dbReference type="PANTHER" id="PTHR43095">
    <property type="entry name" value="SUGAR KINASE"/>
    <property type="match status" value="1"/>
</dbReference>
<dbReference type="Pfam" id="PF02782">
    <property type="entry name" value="FGGY_C"/>
    <property type="match status" value="1"/>
</dbReference>
<reference evidence="7 8" key="1">
    <citation type="submission" date="2020-08" db="EMBL/GenBank/DDBJ databases">
        <authorList>
            <person name="Liu C."/>
            <person name="Sun Q."/>
        </authorList>
    </citation>
    <scope>NUCLEOTIDE SEQUENCE [LARGE SCALE GENOMIC DNA]</scope>
    <source>
        <strain evidence="7 8">NSJ-29</strain>
    </source>
</reference>